<organism evidence="1">
    <name type="scientific">Cucumis melo</name>
    <name type="common">Muskmelon</name>
    <dbReference type="NCBI Taxonomy" id="3656"/>
    <lineage>
        <taxon>Eukaryota</taxon>
        <taxon>Viridiplantae</taxon>
        <taxon>Streptophyta</taxon>
        <taxon>Embryophyta</taxon>
        <taxon>Tracheophyta</taxon>
        <taxon>Spermatophyta</taxon>
        <taxon>Magnoliopsida</taxon>
        <taxon>eudicotyledons</taxon>
        <taxon>Gunneridae</taxon>
        <taxon>Pentapetalae</taxon>
        <taxon>rosids</taxon>
        <taxon>fabids</taxon>
        <taxon>Cucurbitales</taxon>
        <taxon>Cucurbitaceae</taxon>
        <taxon>Benincaseae</taxon>
        <taxon>Cucumis</taxon>
    </lineage>
</organism>
<dbReference type="Gramene" id="MELO3C016548.2.1">
    <property type="protein sequence ID" value="MELO3C016548.2.1"/>
    <property type="gene ID" value="MELO3C016548.2"/>
</dbReference>
<reference evidence="1" key="1">
    <citation type="submission" date="2023-03" db="UniProtKB">
        <authorList>
            <consortium name="EnsemblPlants"/>
        </authorList>
    </citation>
    <scope>IDENTIFICATION</scope>
</reference>
<sequence>MIVVDLESSDDDNVVLYDVLNRKVISKVSFTKESSLKRSKKPRFARPLNADKLYEELFSTSSSGHEVPSSSKVPFTYAPTYTPSSSKAPSSVEETIEDLFAEFHRLNLVLSLSRLQLL</sequence>
<dbReference type="EnsemblPlants" id="MELO3C016548.2.1">
    <property type="protein sequence ID" value="MELO3C016548.2.1"/>
    <property type="gene ID" value="MELO3C016548.2"/>
</dbReference>
<name>A0A9I9DCT0_CUCME</name>
<evidence type="ECO:0000313" key="1">
    <source>
        <dbReference type="EnsemblPlants" id="MELO3C016548.2.1"/>
    </source>
</evidence>
<accession>A0A9I9DCT0</accession>
<dbReference type="AlphaFoldDB" id="A0A9I9DCT0"/>
<protein>
    <submittedName>
        <fullName evidence="1">Uncharacterized protein</fullName>
    </submittedName>
</protein>
<proteinExistence type="predicted"/>